<comment type="caution">
    <text evidence="1">The sequence shown here is derived from an EMBL/GenBank/DDBJ whole genome shotgun (WGS) entry which is preliminary data.</text>
</comment>
<proteinExistence type="predicted"/>
<accession>A0ABT1QQZ3</accession>
<dbReference type="Proteomes" id="UP001165498">
    <property type="component" value="Unassembled WGS sequence"/>
</dbReference>
<gene>
    <name evidence="1" type="ORF">NM961_08225</name>
</gene>
<evidence type="ECO:0000313" key="1">
    <source>
        <dbReference type="EMBL" id="MCQ4164694.1"/>
    </source>
</evidence>
<dbReference type="RefSeq" id="WP_255913582.1">
    <property type="nucleotide sequence ID" value="NZ_JANFQO010000006.1"/>
</dbReference>
<reference evidence="1" key="1">
    <citation type="submission" date="2022-07" db="EMBL/GenBank/DDBJ databases">
        <title>Tahibacter sp., a new gammaproteobacterium isolated from the silt sample collected at pig farm.</title>
        <authorList>
            <person name="Chen H."/>
        </authorList>
    </citation>
    <scope>NUCLEOTIDE SEQUENCE</scope>
    <source>
        <strain evidence="1">P2K</strain>
    </source>
</reference>
<name>A0ABT1QQZ3_9GAMM</name>
<dbReference type="EMBL" id="JANFQO010000006">
    <property type="protein sequence ID" value="MCQ4164694.1"/>
    <property type="molecule type" value="Genomic_DNA"/>
</dbReference>
<evidence type="ECO:0000313" key="2">
    <source>
        <dbReference type="Proteomes" id="UP001165498"/>
    </source>
</evidence>
<organism evidence="1 2">
    <name type="scientific">Tahibacter harae</name>
    <dbReference type="NCBI Taxonomy" id="2963937"/>
    <lineage>
        <taxon>Bacteria</taxon>
        <taxon>Pseudomonadati</taxon>
        <taxon>Pseudomonadota</taxon>
        <taxon>Gammaproteobacteria</taxon>
        <taxon>Lysobacterales</taxon>
        <taxon>Rhodanobacteraceae</taxon>
        <taxon>Tahibacter</taxon>
    </lineage>
</organism>
<sequence length="81" mass="9009">MAHEQLEQAITGALQEALRAIPGRKMTPVEWAMNTEPKNEVLHCNFRAGRVLPRVTGKAQRHAIAASRLLAEAQRIILSEI</sequence>
<protein>
    <recommendedName>
        <fullName evidence="3">DRBM domain-containing protein</fullName>
    </recommendedName>
</protein>
<keyword evidence="2" id="KW-1185">Reference proteome</keyword>
<evidence type="ECO:0008006" key="3">
    <source>
        <dbReference type="Google" id="ProtNLM"/>
    </source>
</evidence>